<protein>
    <submittedName>
        <fullName evidence="2">Fructose 1,6-bisphosphatase</fullName>
    </submittedName>
</protein>
<evidence type="ECO:0000313" key="2">
    <source>
        <dbReference type="EMBL" id="MDT0555372.1"/>
    </source>
</evidence>
<evidence type="ECO:0000313" key="3">
    <source>
        <dbReference type="Proteomes" id="UP001254488"/>
    </source>
</evidence>
<keyword evidence="1" id="KW-0175">Coiled coil</keyword>
<dbReference type="RefSeq" id="WP_311332326.1">
    <property type="nucleotide sequence ID" value="NZ_JAVRHZ010000002.1"/>
</dbReference>
<dbReference type="Proteomes" id="UP001254488">
    <property type="component" value="Unassembled WGS sequence"/>
</dbReference>
<evidence type="ECO:0000256" key="1">
    <source>
        <dbReference type="SAM" id="Coils"/>
    </source>
</evidence>
<name>A0ABU2YBI7_9FLAO</name>
<sequence length="113" mass="12978">MAKKNTQENTVDSASKIEAIKNLIFGENIEQYDSEFETLKKEIEEKREKLQNYIDEVRNELMQSIDSLSTDVNIRITDLEDAINSKTDALTEEKVDRRELGDLLIKLGEKIGS</sequence>
<reference evidence="2 3" key="1">
    <citation type="submission" date="2023-09" db="EMBL/GenBank/DDBJ databases">
        <authorList>
            <person name="Rey-Velasco X."/>
        </authorList>
    </citation>
    <scope>NUCLEOTIDE SEQUENCE [LARGE SCALE GENOMIC DNA]</scope>
    <source>
        <strain evidence="2 3">W242</strain>
    </source>
</reference>
<organism evidence="2 3">
    <name type="scientific">Patiriisocius hiemis</name>
    <dbReference type="NCBI Taxonomy" id="3075604"/>
    <lineage>
        <taxon>Bacteria</taxon>
        <taxon>Pseudomonadati</taxon>
        <taxon>Bacteroidota</taxon>
        <taxon>Flavobacteriia</taxon>
        <taxon>Flavobacteriales</taxon>
        <taxon>Flavobacteriaceae</taxon>
        <taxon>Patiriisocius</taxon>
    </lineage>
</organism>
<keyword evidence="3" id="KW-1185">Reference proteome</keyword>
<accession>A0ABU2YBI7</accession>
<dbReference type="SUPFAM" id="SSF58113">
    <property type="entry name" value="Apolipoprotein A-I"/>
    <property type="match status" value="1"/>
</dbReference>
<dbReference type="Gene3D" id="1.20.120.20">
    <property type="entry name" value="Apolipoprotein"/>
    <property type="match status" value="1"/>
</dbReference>
<dbReference type="EMBL" id="JAVRHZ010000002">
    <property type="protein sequence ID" value="MDT0555372.1"/>
    <property type="molecule type" value="Genomic_DNA"/>
</dbReference>
<gene>
    <name evidence="2" type="ORF">RM538_05110</name>
</gene>
<proteinExistence type="predicted"/>
<feature type="coiled-coil region" evidence="1">
    <location>
        <begin position="29"/>
        <end position="63"/>
    </location>
</feature>
<comment type="caution">
    <text evidence="2">The sequence shown here is derived from an EMBL/GenBank/DDBJ whole genome shotgun (WGS) entry which is preliminary data.</text>
</comment>